<evidence type="ECO:0000313" key="1">
    <source>
        <dbReference type="EMBL" id="REG98187.1"/>
    </source>
</evidence>
<dbReference type="SUPFAM" id="SSF48452">
    <property type="entry name" value="TPR-like"/>
    <property type="match status" value="1"/>
</dbReference>
<dbReference type="AlphaFoldDB" id="A0A3E0EIU3"/>
<gene>
    <name evidence="1" type="ORF">C8P67_107114</name>
</gene>
<dbReference type="Pfam" id="PF12771">
    <property type="entry name" value="SusD-like_2"/>
    <property type="match status" value="1"/>
</dbReference>
<organism evidence="1 2">
    <name type="scientific">Flavobacterium aquicola</name>
    <dbReference type="NCBI Taxonomy" id="1682742"/>
    <lineage>
        <taxon>Bacteria</taxon>
        <taxon>Pseudomonadati</taxon>
        <taxon>Bacteroidota</taxon>
        <taxon>Flavobacteriia</taxon>
        <taxon>Flavobacteriales</taxon>
        <taxon>Flavobacteriaceae</taxon>
        <taxon>Flavobacterium</taxon>
    </lineage>
</organism>
<dbReference type="OrthoDB" id="725917at2"/>
<dbReference type="Gene3D" id="1.25.40.390">
    <property type="match status" value="1"/>
</dbReference>
<dbReference type="EMBL" id="QUNI01000007">
    <property type="protein sequence ID" value="REG98187.1"/>
    <property type="molecule type" value="Genomic_DNA"/>
</dbReference>
<reference evidence="1 2" key="1">
    <citation type="submission" date="2018-08" db="EMBL/GenBank/DDBJ databases">
        <title>Genomic Encyclopedia of Archaeal and Bacterial Type Strains, Phase II (KMG-II): from individual species to whole genera.</title>
        <authorList>
            <person name="Goeker M."/>
        </authorList>
    </citation>
    <scope>NUCLEOTIDE SEQUENCE [LARGE SCALE GENOMIC DNA]</scope>
    <source>
        <strain evidence="1 2">DSM 100880</strain>
    </source>
</reference>
<evidence type="ECO:0000313" key="2">
    <source>
        <dbReference type="Proteomes" id="UP000257136"/>
    </source>
</evidence>
<proteinExistence type="predicted"/>
<comment type="caution">
    <text evidence="1">The sequence shown here is derived from an EMBL/GenBank/DDBJ whole genome shotgun (WGS) entry which is preliminary data.</text>
</comment>
<protein>
    <submittedName>
        <fullName evidence="1">SusD-like starch-binding protein associating with outer membrane</fullName>
    </submittedName>
</protein>
<dbReference type="InterPro" id="IPR011990">
    <property type="entry name" value="TPR-like_helical_dom_sf"/>
</dbReference>
<dbReference type="InterPro" id="IPR041662">
    <property type="entry name" value="SusD-like_2"/>
</dbReference>
<dbReference type="PROSITE" id="PS51257">
    <property type="entry name" value="PROKAR_LIPOPROTEIN"/>
    <property type="match status" value="1"/>
</dbReference>
<dbReference type="Proteomes" id="UP000257136">
    <property type="component" value="Unassembled WGS sequence"/>
</dbReference>
<accession>A0A3E0EIU3</accession>
<name>A0A3E0EIU3_9FLAO</name>
<dbReference type="RefSeq" id="WP_115813666.1">
    <property type="nucleotide sequence ID" value="NZ_QUNI01000007.1"/>
</dbReference>
<sequence length="491" mass="53864">MKNIHKILILLFSLGTVTSCENELNINTDPNTPTAITPDLALASAEASIIAITGGELANLGGFYAQYYTQAPSAGQYDIIDQYNLPTSFGDRTWNELYSGGLNDLKFVITESEKQGNTGKVLIAKLLQVYTFQVLVDVFGDVPYTEALEGVANVKPKVTPGNEIYADLIRQIDAAVNAYNANPVASGFGNQDVIYGGVMADWIKFANTLKLKIYMRMSYTPQANPAAVKTLLAQNNFITTDAAFAKFIEQTSRRNPFYEVNLSSGDGLGDINHIASNTLMQFYVLNNDPRKVAVYRPTATSTYPALNQGDGENFTNTAVNYARPNVKQTTPVYLMTVSESNFLQAEALIRYSGQSGAKAKYDLGVENSFKTYGLPIAEATALTATGGAYEFVTGLPTEQAVRQVIVQKWAALANVNNIEAYIESTRTKFPEVVTFGTEDYSKGNRISSRTSILTGNTVPSILFYAQNEVDRNPNIAQRNSIIQKVWWDQKN</sequence>
<keyword evidence="2" id="KW-1185">Reference proteome</keyword>